<keyword evidence="5" id="KW-0804">Transcription</keyword>
<dbReference type="GO" id="GO:0003700">
    <property type="term" value="F:DNA-binding transcription factor activity"/>
    <property type="evidence" value="ECO:0007669"/>
    <property type="project" value="InterPro"/>
</dbReference>
<feature type="region of interest" description="Disordered" evidence="7">
    <location>
        <begin position="179"/>
        <end position="198"/>
    </location>
</feature>
<evidence type="ECO:0000313" key="9">
    <source>
        <dbReference type="EMBL" id="GMH11414.1"/>
    </source>
</evidence>
<dbReference type="EMBL" id="BSYO01000011">
    <property type="protein sequence ID" value="GMH11414.1"/>
    <property type="molecule type" value="Genomic_DNA"/>
</dbReference>
<accession>A0AAD3XNY4</accession>
<dbReference type="PANTHER" id="PTHR32467:SF72">
    <property type="entry name" value="AP2-LIKE ETHYLENE-RESPONSIVE TRANSCRIPTION FACTOR BBM"/>
    <property type="match status" value="1"/>
</dbReference>
<dbReference type="InterPro" id="IPR036955">
    <property type="entry name" value="AP2/ERF_dom_sf"/>
</dbReference>
<keyword evidence="2" id="KW-0677">Repeat</keyword>
<evidence type="ECO:0000256" key="1">
    <source>
        <dbReference type="ARBA" id="ARBA00004123"/>
    </source>
</evidence>
<evidence type="ECO:0000256" key="3">
    <source>
        <dbReference type="ARBA" id="ARBA00023015"/>
    </source>
</evidence>
<keyword evidence="10" id="KW-1185">Reference proteome</keyword>
<proteinExistence type="predicted"/>
<dbReference type="SUPFAM" id="SSF54171">
    <property type="entry name" value="DNA-binding domain"/>
    <property type="match status" value="2"/>
</dbReference>
<comment type="subcellular location">
    <subcellularLocation>
        <location evidence="1">Nucleus</location>
    </subcellularLocation>
</comment>
<evidence type="ECO:0000256" key="5">
    <source>
        <dbReference type="ARBA" id="ARBA00023163"/>
    </source>
</evidence>
<dbReference type="FunFam" id="3.30.730.10:FF:000002">
    <property type="entry name" value="AP2-like ethylene-responsive transcription factor"/>
    <property type="match status" value="1"/>
</dbReference>
<feature type="region of interest" description="Disordered" evidence="7">
    <location>
        <begin position="223"/>
        <end position="278"/>
    </location>
</feature>
<name>A0AAD3XNY4_NEPGR</name>
<dbReference type="SMART" id="SM00380">
    <property type="entry name" value="AP2"/>
    <property type="match status" value="2"/>
</dbReference>
<dbReference type="GO" id="GO:0003677">
    <property type="term" value="F:DNA binding"/>
    <property type="evidence" value="ECO:0007669"/>
    <property type="project" value="UniProtKB-KW"/>
</dbReference>
<dbReference type="CDD" id="cd00018">
    <property type="entry name" value="AP2"/>
    <property type="match status" value="2"/>
</dbReference>
<keyword evidence="4" id="KW-0238">DNA-binding</keyword>
<protein>
    <recommendedName>
        <fullName evidence="8">AP2/ERF domain-containing protein</fullName>
    </recommendedName>
</protein>
<comment type="caution">
    <text evidence="9">The sequence shown here is derived from an EMBL/GenBank/DDBJ whole genome shotgun (WGS) entry which is preliminary data.</text>
</comment>
<evidence type="ECO:0000256" key="7">
    <source>
        <dbReference type="SAM" id="MobiDB-lite"/>
    </source>
</evidence>
<evidence type="ECO:0000259" key="8">
    <source>
        <dbReference type="PROSITE" id="PS51032"/>
    </source>
</evidence>
<organism evidence="9 10">
    <name type="scientific">Nepenthes gracilis</name>
    <name type="common">Slender pitcher plant</name>
    <dbReference type="NCBI Taxonomy" id="150966"/>
    <lineage>
        <taxon>Eukaryota</taxon>
        <taxon>Viridiplantae</taxon>
        <taxon>Streptophyta</taxon>
        <taxon>Embryophyta</taxon>
        <taxon>Tracheophyta</taxon>
        <taxon>Spermatophyta</taxon>
        <taxon>Magnoliopsida</taxon>
        <taxon>eudicotyledons</taxon>
        <taxon>Gunneridae</taxon>
        <taxon>Pentapetalae</taxon>
        <taxon>Caryophyllales</taxon>
        <taxon>Nepenthaceae</taxon>
        <taxon>Nepenthes</taxon>
    </lineage>
</organism>
<dbReference type="PROSITE" id="PS51032">
    <property type="entry name" value="AP2_ERF"/>
    <property type="match status" value="2"/>
</dbReference>
<evidence type="ECO:0000256" key="2">
    <source>
        <dbReference type="ARBA" id="ARBA00022737"/>
    </source>
</evidence>
<dbReference type="Gene3D" id="3.30.730.10">
    <property type="entry name" value="AP2/ERF domain"/>
    <property type="match status" value="2"/>
</dbReference>
<keyword evidence="3" id="KW-0805">Transcription regulation</keyword>
<reference evidence="9" key="1">
    <citation type="submission" date="2023-05" db="EMBL/GenBank/DDBJ databases">
        <title>Nepenthes gracilis genome sequencing.</title>
        <authorList>
            <person name="Fukushima K."/>
        </authorList>
    </citation>
    <scope>NUCLEOTIDE SEQUENCE</scope>
    <source>
        <strain evidence="9">SING2019-196</strain>
    </source>
</reference>
<feature type="region of interest" description="Disordered" evidence="7">
    <location>
        <begin position="1"/>
        <end position="26"/>
    </location>
</feature>
<feature type="compositionally biased region" description="Polar residues" evidence="7">
    <location>
        <begin position="269"/>
        <end position="278"/>
    </location>
</feature>
<feature type="compositionally biased region" description="Basic and acidic residues" evidence="7">
    <location>
        <begin position="233"/>
        <end position="251"/>
    </location>
</feature>
<evidence type="ECO:0000256" key="6">
    <source>
        <dbReference type="ARBA" id="ARBA00023242"/>
    </source>
</evidence>
<dbReference type="PRINTS" id="PR00367">
    <property type="entry name" value="ETHRSPELEMNT"/>
</dbReference>
<keyword evidence="6" id="KW-0539">Nucleus</keyword>
<dbReference type="AlphaFoldDB" id="A0AAD3XNY4"/>
<evidence type="ECO:0000256" key="4">
    <source>
        <dbReference type="ARBA" id="ARBA00023125"/>
    </source>
</evidence>
<dbReference type="InterPro" id="IPR016177">
    <property type="entry name" value="DNA-bd_dom_sf"/>
</dbReference>
<feature type="domain" description="AP2/ERF" evidence="8">
    <location>
        <begin position="288"/>
        <end position="351"/>
    </location>
</feature>
<dbReference type="Proteomes" id="UP001279734">
    <property type="component" value="Unassembled WGS sequence"/>
</dbReference>
<sequence length="635" mass="68639">MAYMSNWLGSSVSPQEIPSQTHNQDHSQNAVVSRLGLNSDEFCSAGDVSGDCFDFTSNSTPRHPSINPFAILEAFNREDRSQDWSMKDLGMSSSSYKNTNSEQYTLMGSSCNGQEPKLENFLGGSHSFAENSLSSSYHNSNGDYMYTADALNPRTGGSSSSGNGINVSMIKTWLRSQPISTQPPATKEGSGGEGGGLTSAQMLSLSVMGSGFESTTALPFLTPSSGGYGGGGEGKDSLSDNNDRAVDDKKQQNGGGNVTSSGGIEPGGTATQAVNRKSIDTFGQRTSIYRGVTRHRWTGRYEAHLWDNSCTREGQTRKGRQGGYDSEEKAAKAYDSAAIKYWGTVTTTNFPIGNYEKEIEEMKNMTRQEYVASLRRKSSGFSRGASIYRGVTRHHQHGRWQARIGRVAGNKDLYLGTFSTQEEAAQAYDVAAIKFRGTKAVTNFEMNRYDVAAILESGTLPIGGSASKQYKDANVSASGRRRSTLESYSNSRFIGDTSSYGGWPVIAFQQGQPQSMYHHDRPYGHPQRLWCKQEHGSDDFQGVRQLQLGNTHNFFQPNSSVVHNLMSSGGSLMELSYGSGCGGDTANSGGSGGSCDSRYGCSGGFLMPAATMEGNGFGENEVKQVGLENMFYYLA</sequence>
<dbReference type="PANTHER" id="PTHR32467">
    <property type="entry name" value="AP2-LIKE ETHYLENE-RESPONSIVE TRANSCRIPTION FACTOR"/>
    <property type="match status" value="1"/>
</dbReference>
<feature type="compositionally biased region" description="Polar residues" evidence="7">
    <location>
        <begin position="7"/>
        <end position="26"/>
    </location>
</feature>
<evidence type="ECO:0000313" key="10">
    <source>
        <dbReference type="Proteomes" id="UP001279734"/>
    </source>
</evidence>
<gene>
    <name evidence="9" type="ORF">Nepgr_013255</name>
</gene>
<feature type="domain" description="AP2/ERF" evidence="8">
    <location>
        <begin position="387"/>
        <end position="445"/>
    </location>
</feature>
<dbReference type="InterPro" id="IPR001471">
    <property type="entry name" value="AP2/ERF_dom"/>
</dbReference>
<dbReference type="Pfam" id="PF00847">
    <property type="entry name" value="AP2"/>
    <property type="match status" value="1"/>
</dbReference>
<dbReference type="GO" id="GO:0005634">
    <property type="term" value="C:nucleus"/>
    <property type="evidence" value="ECO:0007669"/>
    <property type="project" value="UniProtKB-SubCell"/>
</dbReference>